<keyword evidence="1" id="KW-0694">RNA-binding</keyword>
<dbReference type="Pfam" id="PF04059">
    <property type="entry name" value="RRM_2"/>
    <property type="match status" value="1"/>
</dbReference>
<dbReference type="PROSITE" id="PS50102">
    <property type="entry name" value="RRM"/>
    <property type="match status" value="1"/>
</dbReference>
<reference evidence="4" key="1">
    <citation type="submission" date="2023-10" db="EMBL/GenBank/DDBJ databases">
        <authorList>
            <person name="Chen Y."/>
            <person name="Shah S."/>
            <person name="Dougan E. K."/>
            <person name="Thang M."/>
            <person name="Chan C."/>
        </authorList>
    </citation>
    <scope>NUCLEOTIDE SEQUENCE [LARGE SCALE GENOMIC DNA]</scope>
</reference>
<dbReference type="InterPro" id="IPR007201">
    <property type="entry name" value="Mei2-like_Rrm_C"/>
</dbReference>
<protein>
    <recommendedName>
        <fullName evidence="3">RRM domain-containing protein</fullName>
    </recommendedName>
</protein>
<organism evidence="4 5">
    <name type="scientific">Prorocentrum cordatum</name>
    <dbReference type="NCBI Taxonomy" id="2364126"/>
    <lineage>
        <taxon>Eukaryota</taxon>
        <taxon>Sar</taxon>
        <taxon>Alveolata</taxon>
        <taxon>Dinophyceae</taxon>
        <taxon>Prorocentrales</taxon>
        <taxon>Prorocentraceae</taxon>
        <taxon>Prorocentrum</taxon>
    </lineage>
</organism>
<evidence type="ECO:0000313" key="4">
    <source>
        <dbReference type="EMBL" id="CAK0799753.1"/>
    </source>
</evidence>
<feature type="region of interest" description="Disordered" evidence="2">
    <location>
        <begin position="177"/>
        <end position="217"/>
    </location>
</feature>
<dbReference type="InterPro" id="IPR000504">
    <property type="entry name" value="RRM_dom"/>
</dbReference>
<evidence type="ECO:0000256" key="1">
    <source>
        <dbReference type="PROSITE-ProRule" id="PRU00176"/>
    </source>
</evidence>
<feature type="compositionally biased region" description="Low complexity" evidence="2">
    <location>
        <begin position="183"/>
        <end position="200"/>
    </location>
</feature>
<dbReference type="Gene3D" id="3.30.70.330">
    <property type="match status" value="1"/>
</dbReference>
<dbReference type="EMBL" id="CAUYUJ010002224">
    <property type="protein sequence ID" value="CAK0799753.1"/>
    <property type="molecule type" value="Genomic_DNA"/>
</dbReference>
<dbReference type="InterPro" id="IPR035979">
    <property type="entry name" value="RBD_domain_sf"/>
</dbReference>
<evidence type="ECO:0000256" key="2">
    <source>
        <dbReference type="SAM" id="MobiDB-lite"/>
    </source>
</evidence>
<accession>A0ABN9Q263</accession>
<comment type="caution">
    <text evidence="4">The sequence shown here is derived from an EMBL/GenBank/DDBJ whole genome shotgun (WGS) entry which is preliminary data.</text>
</comment>
<name>A0ABN9Q263_9DINO</name>
<dbReference type="InterPro" id="IPR012677">
    <property type="entry name" value="Nucleotide-bd_a/b_plait_sf"/>
</dbReference>
<evidence type="ECO:0000313" key="5">
    <source>
        <dbReference type="Proteomes" id="UP001189429"/>
    </source>
</evidence>
<dbReference type="Proteomes" id="UP001189429">
    <property type="component" value="Unassembled WGS sequence"/>
</dbReference>
<sequence length="217" mass="23682">MDYPARIQRIQHFAAQVSHQSEVTLFVDNVGPDCTKSQVLQWLDSHGFQDTYDYLYVPKCFNTRKCTGQMFINFFVMEVVDPFVEAIKGTKFGADRTLRVQLSTTQGLEANMSRWARARSRRIRDAEVLPYVRSLDVLGLAHPAEARPEAALAPMCSEVPVPPAWALPLAAAPRGSPPGTWLADSAASSASGTSTDAGSGPTTGAGGPEWEWGVLRL</sequence>
<evidence type="ECO:0000259" key="3">
    <source>
        <dbReference type="PROSITE" id="PS50102"/>
    </source>
</evidence>
<keyword evidence="5" id="KW-1185">Reference proteome</keyword>
<proteinExistence type="predicted"/>
<gene>
    <name evidence="4" type="ORF">PCOR1329_LOCUS8100</name>
</gene>
<dbReference type="SUPFAM" id="SSF54928">
    <property type="entry name" value="RNA-binding domain, RBD"/>
    <property type="match status" value="1"/>
</dbReference>
<feature type="domain" description="RRM" evidence="3">
    <location>
        <begin position="23"/>
        <end position="105"/>
    </location>
</feature>